<dbReference type="InterPro" id="IPR002508">
    <property type="entry name" value="MurNAc-LAA_cat"/>
</dbReference>
<protein>
    <submittedName>
        <fullName evidence="3">N-acetylmuramoyl-L-alanine amidase</fullName>
    </submittedName>
</protein>
<accession>A0AAW7ZA35</accession>
<dbReference type="SMART" id="SM00646">
    <property type="entry name" value="Ami_3"/>
    <property type="match status" value="1"/>
</dbReference>
<dbReference type="GO" id="GO:0030288">
    <property type="term" value="C:outer membrane-bounded periplasmic space"/>
    <property type="evidence" value="ECO:0007669"/>
    <property type="project" value="TreeGrafter"/>
</dbReference>
<dbReference type="GO" id="GO:0009253">
    <property type="term" value="P:peptidoglycan catabolic process"/>
    <property type="evidence" value="ECO:0007669"/>
    <property type="project" value="InterPro"/>
</dbReference>
<evidence type="ECO:0000313" key="3">
    <source>
        <dbReference type="EMBL" id="MDO7786288.1"/>
    </source>
</evidence>
<gene>
    <name evidence="3" type="ORF">P6N53_03520</name>
</gene>
<proteinExistence type="predicted"/>
<reference evidence="3" key="1">
    <citation type="journal article" date="2023" name="J. Hazard. Mater.">
        <title>Anaerobic biodegradation of pyrene and benzo[a]pyrene by a new sulfate-reducing Desulforamulus aquiferis strain DSA.</title>
        <authorList>
            <person name="Zhang Z."/>
            <person name="Sun J."/>
            <person name="Gong X."/>
            <person name="Wang C."/>
            <person name="Wang H."/>
        </authorList>
    </citation>
    <scope>NUCLEOTIDE SEQUENCE</scope>
    <source>
        <strain evidence="3">DSA</strain>
    </source>
</reference>
<dbReference type="EMBL" id="JARPTC010000004">
    <property type="protein sequence ID" value="MDO7786288.1"/>
    <property type="molecule type" value="Genomic_DNA"/>
</dbReference>
<dbReference type="RefSeq" id="WP_304541228.1">
    <property type="nucleotide sequence ID" value="NZ_JARPTC010000004.1"/>
</dbReference>
<organism evidence="3 4">
    <name type="scientific">Desulforamulus aquiferis</name>
    <dbReference type="NCBI Taxonomy" id="1397668"/>
    <lineage>
        <taxon>Bacteria</taxon>
        <taxon>Bacillati</taxon>
        <taxon>Bacillota</taxon>
        <taxon>Clostridia</taxon>
        <taxon>Eubacteriales</taxon>
        <taxon>Peptococcaceae</taxon>
        <taxon>Desulforamulus</taxon>
    </lineage>
</organism>
<keyword evidence="4" id="KW-1185">Reference proteome</keyword>
<dbReference type="Pfam" id="PF01520">
    <property type="entry name" value="Amidase_3"/>
    <property type="match status" value="1"/>
</dbReference>
<evidence type="ECO:0000313" key="4">
    <source>
        <dbReference type="Proteomes" id="UP001172911"/>
    </source>
</evidence>
<dbReference type="CDD" id="cd02696">
    <property type="entry name" value="MurNAc-LAA"/>
    <property type="match status" value="1"/>
</dbReference>
<reference evidence="3" key="2">
    <citation type="submission" date="2023-03" db="EMBL/GenBank/DDBJ databases">
        <authorList>
            <person name="Zhang Z."/>
        </authorList>
    </citation>
    <scope>NUCLEOTIDE SEQUENCE</scope>
    <source>
        <strain evidence="3">DSA</strain>
    </source>
</reference>
<dbReference type="SUPFAM" id="SSF53187">
    <property type="entry name" value="Zn-dependent exopeptidases"/>
    <property type="match status" value="1"/>
</dbReference>
<dbReference type="Gene3D" id="3.40.630.40">
    <property type="entry name" value="Zn-dependent exopeptidases"/>
    <property type="match status" value="1"/>
</dbReference>
<dbReference type="PANTHER" id="PTHR30404:SF0">
    <property type="entry name" value="N-ACETYLMURAMOYL-L-ALANINE AMIDASE AMIC"/>
    <property type="match status" value="1"/>
</dbReference>
<feature type="domain" description="MurNAc-LAA" evidence="2">
    <location>
        <begin position="123"/>
        <end position="232"/>
    </location>
</feature>
<evidence type="ECO:0000256" key="1">
    <source>
        <dbReference type="ARBA" id="ARBA00022801"/>
    </source>
</evidence>
<sequence length="240" mass="26787">MRNTKKHQLALVGLLTLIIFAAAFFLREQSMLSEAEGNHETRLVKNTKMPLIVIDPGHGGTDPGTCQAGILEKDINLAIAQRVAKHITSHKYPVQLTRETDKDFSDNGVFSRKAERQDLRRRAELAKSAGGKVLVSIHVNSGVGTNSGAEVYYDPKKLGCQRLAALIQEELNKIPQMPPRRAKADTFYLFDCLDIPVVIVETGWMCSPNEREKLLNPEYQEQVAKAIAEGIINYAKEQYL</sequence>
<comment type="caution">
    <text evidence="3">The sequence shown here is derived from an EMBL/GenBank/DDBJ whole genome shotgun (WGS) entry which is preliminary data.</text>
</comment>
<dbReference type="InterPro" id="IPR050695">
    <property type="entry name" value="N-acetylmuramoyl_amidase_3"/>
</dbReference>
<dbReference type="GO" id="GO:0008745">
    <property type="term" value="F:N-acetylmuramoyl-L-alanine amidase activity"/>
    <property type="evidence" value="ECO:0007669"/>
    <property type="project" value="InterPro"/>
</dbReference>
<dbReference type="PANTHER" id="PTHR30404">
    <property type="entry name" value="N-ACETYLMURAMOYL-L-ALANINE AMIDASE"/>
    <property type="match status" value="1"/>
</dbReference>
<name>A0AAW7ZA35_9FIRM</name>
<keyword evidence="1" id="KW-0378">Hydrolase</keyword>
<dbReference type="AlphaFoldDB" id="A0AAW7ZA35"/>
<evidence type="ECO:0000259" key="2">
    <source>
        <dbReference type="SMART" id="SM00646"/>
    </source>
</evidence>
<dbReference type="Proteomes" id="UP001172911">
    <property type="component" value="Unassembled WGS sequence"/>
</dbReference>